<evidence type="ECO:0000313" key="2">
    <source>
        <dbReference type="Proteomes" id="UP000324800"/>
    </source>
</evidence>
<accession>A0A5J4VHW5</accession>
<dbReference type="EMBL" id="SNRW01007060">
    <property type="protein sequence ID" value="KAA6381919.1"/>
    <property type="molecule type" value="Genomic_DNA"/>
</dbReference>
<gene>
    <name evidence="1" type="ORF">EZS28_022554</name>
</gene>
<comment type="caution">
    <text evidence="1">The sequence shown here is derived from an EMBL/GenBank/DDBJ whole genome shotgun (WGS) entry which is preliminary data.</text>
</comment>
<dbReference type="PROSITE" id="PS51257">
    <property type="entry name" value="PROKAR_LIPOPROTEIN"/>
    <property type="match status" value="1"/>
</dbReference>
<dbReference type="AlphaFoldDB" id="A0A5J4VHW5"/>
<name>A0A5J4VHW5_9EUKA</name>
<sequence>MKQFVFPTLGIPQFFQFQKSIVGILLTYSCTDPQVYENDCFQDVKVEDYDQEERVFKSLVGEESESESESEYST</sequence>
<evidence type="ECO:0000313" key="1">
    <source>
        <dbReference type="EMBL" id="KAA6381919.1"/>
    </source>
</evidence>
<reference evidence="1 2" key="1">
    <citation type="submission" date="2019-03" db="EMBL/GenBank/DDBJ databases">
        <title>Single cell metagenomics reveals metabolic interactions within the superorganism composed of flagellate Streblomastix strix and complex community of Bacteroidetes bacteria on its surface.</title>
        <authorList>
            <person name="Treitli S.C."/>
            <person name="Kolisko M."/>
            <person name="Husnik F."/>
            <person name="Keeling P."/>
            <person name="Hampl V."/>
        </authorList>
    </citation>
    <scope>NUCLEOTIDE SEQUENCE [LARGE SCALE GENOMIC DNA]</scope>
    <source>
        <strain evidence="1">ST1C</strain>
    </source>
</reference>
<proteinExistence type="predicted"/>
<protein>
    <submittedName>
        <fullName evidence="1">Uncharacterized protein</fullName>
    </submittedName>
</protein>
<organism evidence="1 2">
    <name type="scientific">Streblomastix strix</name>
    <dbReference type="NCBI Taxonomy" id="222440"/>
    <lineage>
        <taxon>Eukaryota</taxon>
        <taxon>Metamonada</taxon>
        <taxon>Preaxostyla</taxon>
        <taxon>Oxymonadida</taxon>
        <taxon>Streblomastigidae</taxon>
        <taxon>Streblomastix</taxon>
    </lineage>
</organism>
<dbReference type="Proteomes" id="UP000324800">
    <property type="component" value="Unassembled WGS sequence"/>
</dbReference>